<reference evidence="1" key="2">
    <citation type="submission" date="2020-01" db="EMBL/GenBank/DDBJ databases">
        <authorList>
            <person name="Korhonen P.K.K."/>
            <person name="Guangxu M.G."/>
            <person name="Wang T.W."/>
            <person name="Stroehlein A.J.S."/>
            <person name="Young N.D."/>
            <person name="Ang C.-S.A."/>
            <person name="Fernando D.W.F."/>
            <person name="Lu H.L."/>
            <person name="Taylor S.T."/>
            <person name="Ehtesham M.E.M."/>
            <person name="Najaraj S.H.N."/>
            <person name="Harsha G.H.G."/>
            <person name="Madugundu A.M."/>
            <person name="Renuse S.R."/>
            <person name="Holt D.H."/>
            <person name="Pandey A.P."/>
            <person name="Papenfuss A.P."/>
            <person name="Gasser R.B.G."/>
            <person name="Fischer K.F."/>
        </authorList>
    </citation>
    <scope>NUCLEOTIDE SEQUENCE</scope>
    <source>
        <strain evidence="1">SSS_KF_BRIS2020</strain>
    </source>
</reference>
<gene>
    <name evidence="1" type="ORF">SSS_9138</name>
</gene>
<organism evidence="1">
    <name type="scientific">Sarcoptes scabiei</name>
    <name type="common">Itch mite</name>
    <name type="synonym">Acarus scabiei</name>
    <dbReference type="NCBI Taxonomy" id="52283"/>
    <lineage>
        <taxon>Eukaryota</taxon>
        <taxon>Metazoa</taxon>
        <taxon>Ecdysozoa</taxon>
        <taxon>Arthropoda</taxon>
        <taxon>Chelicerata</taxon>
        <taxon>Arachnida</taxon>
        <taxon>Acari</taxon>
        <taxon>Acariformes</taxon>
        <taxon>Sarcoptiformes</taxon>
        <taxon>Astigmata</taxon>
        <taxon>Psoroptidia</taxon>
        <taxon>Sarcoptoidea</taxon>
        <taxon>Sarcoptidae</taxon>
        <taxon>Sarcoptinae</taxon>
        <taxon>Sarcoptes</taxon>
    </lineage>
</organism>
<proteinExistence type="predicted"/>
<dbReference type="OrthoDB" id="10067964at2759"/>
<dbReference type="InterPro" id="IPR010276">
    <property type="entry name" value="Allatostatin"/>
</dbReference>
<sequence>MRRFIRMSFPTSDQLLRRYRFMVMVFVASNLHGITRSSSASASLSLNSPTYDPYAFAAGSASPSSSSSFTSLSFSSLPEKRADRLQYNFGLGKRESKPNVNDGINEIRDNRSESSTRSNSFYVLYPFEGLDSDSEYLEKMELNTLPVSNHYTSTILEPLLAIKSKRDRPQRFSFGLGKRMDRLSTRLDDWNGALNEIVTDKRKVQPYRFGLGRRSINGYGNKIKKLSNFEDFIKRRYSFGLGKRSNL</sequence>
<dbReference type="AlphaFoldDB" id="A0A834RGH9"/>
<reference evidence="3" key="1">
    <citation type="journal article" date="2020" name="PLoS Negl. Trop. Dis.">
        <title>High-quality nuclear genome for Sarcoptes scabiei-A critical resource for a neglected parasite.</title>
        <authorList>
            <person name="Korhonen P.K."/>
            <person name="Gasser R.B."/>
            <person name="Ma G."/>
            <person name="Wang T."/>
            <person name="Stroehlein A.J."/>
            <person name="Young N.D."/>
            <person name="Ang C.S."/>
            <person name="Fernando D.D."/>
            <person name="Lu H.C."/>
            <person name="Taylor S."/>
            <person name="Reynolds S.L."/>
            <person name="Mofiz E."/>
            <person name="Najaraj S.H."/>
            <person name="Gowda H."/>
            <person name="Madugundu A."/>
            <person name="Renuse S."/>
            <person name="Holt D."/>
            <person name="Pandey A."/>
            <person name="Papenfuss A.T."/>
            <person name="Fischer K."/>
        </authorList>
    </citation>
    <scope>NUCLEOTIDE SEQUENCE [LARGE SCALE GENOMIC DNA]</scope>
</reference>
<evidence type="ECO:0000313" key="3">
    <source>
        <dbReference type="Proteomes" id="UP000070412"/>
    </source>
</evidence>
<evidence type="ECO:0000313" key="1">
    <source>
        <dbReference type="EMBL" id="KAF7496615.1"/>
    </source>
</evidence>
<dbReference type="GO" id="GO:0005184">
    <property type="term" value="F:neuropeptide hormone activity"/>
    <property type="evidence" value="ECO:0007669"/>
    <property type="project" value="InterPro"/>
</dbReference>
<dbReference type="Proteomes" id="UP000070412">
    <property type="component" value="Unassembled WGS sequence"/>
</dbReference>
<keyword evidence="3" id="KW-1185">Reference proteome</keyword>
<dbReference type="Pfam" id="PF05953">
    <property type="entry name" value="Allatostatin"/>
    <property type="match status" value="2"/>
</dbReference>
<protein>
    <submittedName>
        <fullName evidence="1 2">Uncharacterized protein</fullName>
    </submittedName>
</protein>
<dbReference type="EnsemblMetazoa" id="SSS_9138s_mrna">
    <property type="protein sequence ID" value="KAF7496615.1"/>
    <property type="gene ID" value="SSS_9138"/>
</dbReference>
<accession>A0A834RGH9</accession>
<evidence type="ECO:0000313" key="2">
    <source>
        <dbReference type="EnsemblMetazoa" id="KAF7496615.1"/>
    </source>
</evidence>
<dbReference type="EMBL" id="WVUK01000003">
    <property type="protein sequence ID" value="KAF7496615.1"/>
    <property type="molecule type" value="Genomic_DNA"/>
</dbReference>
<reference evidence="2" key="3">
    <citation type="submission" date="2022-06" db="UniProtKB">
        <authorList>
            <consortium name="EnsemblMetazoa"/>
        </authorList>
    </citation>
    <scope>IDENTIFICATION</scope>
</reference>
<name>A0A834RGH9_SARSC</name>